<dbReference type="Pfam" id="PF14096">
    <property type="entry name" value="DUF4274"/>
    <property type="match status" value="1"/>
</dbReference>
<proteinExistence type="predicted"/>
<dbReference type="Proteomes" id="UP000589738">
    <property type="component" value="Unassembled WGS sequence"/>
</dbReference>
<organism evidence="2 3">
    <name type="scientific">Chryseobacterium shigense</name>
    <dbReference type="NCBI Taxonomy" id="297244"/>
    <lineage>
        <taxon>Bacteria</taxon>
        <taxon>Pseudomonadati</taxon>
        <taxon>Bacteroidota</taxon>
        <taxon>Flavobacteriia</taxon>
        <taxon>Flavobacteriales</taxon>
        <taxon>Weeksellaceae</taxon>
        <taxon>Chryseobacterium group</taxon>
        <taxon>Chryseobacterium</taxon>
    </lineage>
</organism>
<dbReference type="AlphaFoldDB" id="A0A841NAY8"/>
<reference evidence="2 3" key="1">
    <citation type="submission" date="2020-08" db="EMBL/GenBank/DDBJ databases">
        <title>Functional genomics of gut bacteria from endangered species of beetles.</title>
        <authorList>
            <person name="Carlos-Shanley C."/>
        </authorList>
    </citation>
    <scope>NUCLEOTIDE SEQUENCE [LARGE SCALE GENOMIC DNA]</scope>
    <source>
        <strain evidence="2 3">S00136</strain>
    </source>
</reference>
<evidence type="ECO:0000313" key="2">
    <source>
        <dbReference type="EMBL" id="MBB6370540.1"/>
    </source>
</evidence>
<dbReference type="EMBL" id="JACHLC010000001">
    <property type="protein sequence ID" value="MBB6370540.1"/>
    <property type="molecule type" value="Genomic_DNA"/>
</dbReference>
<dbReference type="InterPro" id="IPR025369">
    <property type="entry name" value="DUF4274"/>
</dbReference>
<dbReference type="RefSeq" id="WP_184158695.1">
    <property type="nucleotide sequence ID" value="NZ_JACHLC010000001.1"/>
</dbReference>
<evidence type="ECO:0000259" key="1">
    <source>
        <dbReference type="Pfam" id="PF14096"/>
    </source>
</evidence>
<gene>
    <name evidence="2" type="ORF">HNP36_001593</name>
</gene>
<keyword evidence="3" id="KW-1185">Reference proteome</keyword>
<accession>A0A841NAY8</accession>
<sequence>MIVKPSRENFIKENFFELSFRDENPDFEKFKTLNSTELHYLADIYNWDDGVEVLFWIINSGKCDKGTALMIFWRAVPDYYFEKNEDELEIYEKEVYQLLNKIVEAFKSNKFRRSGLKYNPADDFDTDSEEILTWNIPNEMTKKTKGFKPVYLGTLLNALKKKYKKSNNRKRRK</sequence>
<feature type="domain" description="DUF4274" evidence="1">
    <location>
        <begin position="34"/>
        <end position="104"/>
    </location>
</feature>
<comment type="caution">
    <text evidence="2">The sequence shown here is derived from an EMBL/GenBank/DDBJ whole genome shotgun (WGS) entry which is preliminary data.</text>
</comment>
<evidence type="ECO:0000313" key="3">
    <source>
        <dbReference type="Proteomes" id="UP000589738"/>
    </source>
</evidence>
<name>A0A841NAY8_9FLAO</name>
<protein>
    <recommendedName>
        <fullName evidence="1">DUF4274 domain-containing protein</fullName>
    </recommendedName>
</protein>